<evidence type="ECO:0000313" key="2">
    <source>
        <dbReference type="EMBL" id="MFC4719025.1"/>
    </source>
</evidence>
<proteinExistence type="predicted"/>
<dbReference type="Gene3D" id="3.40.630.30">
    <property type="match status" value="1"/>
</dbReference>
<dbReference type="Proteomes" id="UP001595969">
    <property type="component" value="Unassembled WGS sequence"/>
</dbReference>
<sequence length="217" mass="24836">MLDKNIPFKHIYMKIAAQDLLQVQVPALPKGYRFRFYQPGDEKHWAKLELAVAEFETDKAALERYQAEFLPGGERLEKLREQYHLPVIDLTKRQVFIEDAKGQVVATATAWFADKQGVFQPILHWVSVDPTRQGLGLGQAVVAKVLSLFPELNPGQDVMLHTQTWSYPAVVLYHKLGFYLCKNEGLRLDNDYHHGLLEVLATVIKEPILTEIKQVTK</sequence>
<dbReference type="GO" id="GO:0016746">
    <property type="term" value="F:acyltransferase activity"/>
    <property type="evidence" value="ECO:0007669"/>
    <property type="project" value="UniProtKB-KW"/>
</dbReference>
<dbReference type="RefSeq" id="WP_204653369.1">
    <property type="nucleotide sequence ID" value="NZ_JAFBFD010000009.1"/>
</dbReference>
<dbReference type="Pfam" id="PF00583">
    <property type="entry name" value="Acetyltransf_1"/>
    <property type="match status" value="1"/>
</dbReference>
<protein>
    <submittedName>
        <fullName evidence="2">GNAT family N-acetyltransferase</fullName>
        <ecNumber evidence="2">2.3.-.-</ecNumber>
    </submittedName>
</protein>
<name>A0ABV9MUN1_9ENTE</name>
<dbReference type="PROSITE" id="PS51186">
    <property type="entry name" value="GNAT"/>
    <property type="match status" value="1"/>
</dbReference>
<feature type="domain" description="N-acetyltransferase" evidence="1">
    <location>
        <begin position="50"/>
        <end position="203"/>
    </location>
</feature>
<accession>A0ABV9MUN1</accession>
<organism evidence="2 3">
    <name type="scientific">Enterococcus lemanii</name>
    <dbReference type="NCBI Taxonomy" id="1159752"/>
    <lineage>
        <taxon>Bacteria</taxon>
        <taxon>Bacillati</taxon>
        <taxon>Bacillota</taxon>
        <taxon>Bacilli</taxon>
        <taxon>Lactobacillales</taxon>
        <taxon>Enterococcaceae</taxon>
        <taxon>Enterococcus</taxon>
    </lineage>
</organism>
<gene>
    <name evidence="2" type="ORF">ACFO5I_04695</name>
</gene>
<evidence type="ECO:0000313" key="3">
    <source>
        <dbReference type="Proteomes" id="UP001595969"/>
    </source>
</evidence>
<reference evidence="3" key="1">
    <citation type="journal article" date="2019" name="Int. J. Syst. Evol. Microbiol.">
        <title>The Global Catalogue of Microorganisms (GCM) 10K type strain sequencing project: providing services to taxonomists for standard genome sequencing and annotation.</title>
        <authorList>
            <consortium name="The Broad Institute Genomics Platform"/>
            <consortium name="The Broad Institute Genome Sequencing Center for Infectious Disease"/>
            <person name="Wu L."/>
            <person name="Ma J."/>
        </authorList>
    </citation>
    <scope>NUCLEOTIDE SEQUENCE [LARGE SCALE GENOMIC DNA]</scope>
    <source>
        <strain evidence="3">CGMCC 1.19032</strain>
    </source>
</reference>
<keyword evidence="2" id="KW-0012">Acyltransferase</keyword>
<evidence type="ECO:0000259" key="1">
    <source>
        <dbReference type="PROSITE" id="PS51186"/>
    </source>
</evidence>
<dbReference type="SUPFAM" id="SSF55729">
    <property type="entry name" value="Acyl-CoA N-acyltransferases (Nat)"/>
    <property type="match status" value="1"/>
</dbReference>
<keyword evidence="2" id="KW-0808">Transferase</keyword>
<dbReference type="InterPro" id="IPR000182">
    <property type="entry name" value="GNAT_dom"/>
</dbReference>
<keyword evidence="3" id="KW-1185">Reference proteome</keyword>
<comment type="caution">
    <text evidence="2">The sequence shown here is derived from an EMBL/GenBank/DDBJ whole genome shotgun (WGS) entry which is preliminary data.</text>
</comment>
<dbReference type="CDD" id="cd04301">
    <property type="entry name" value="NAT_SF"/>
    <property type="match status" value="1"/>
</dbReference>
<dbReference type="EMBL" id="JBHSGS010000026">
    <property type="protein sequence ID" value="MFC4719025.1"/>
    <property type="molecule type" value="Genomic_DNA"/>
</dbReference>
<dbReference type="EC" id="2.3.-.-" evidence="2"/>
<dbReference type="InterPro" id="IPR016181">
    <property type="entry name" value="Acyl_CoA_acyltransferase"/>
</dbReference>